<dbReference type="Proteomes" id="UP001617213">
    <property type="component" value="Unassembled WGS sequence"/>
</dbReference>
<evidence type="ECO:0000313" key="2">
    <source>
        <dbReference type="Proteomes" id="UP001617213"/>
    </source>
</evidence>
<protein>
    <recommendedName>
        <fullName evidence="3">IPT/TIG domain-containing protein</fullName>
    </recommendedName>
</protein>
<evidence type="ECO:0000313" key="1">
    <source>
        <dbReference type="EMBL" id="MFJ2680252.1"/>
    </source>
</evidence>
<name>A0ABW8E327_9PSED</name>
<accession>A0ABW8E327</accession>
<sequence>MSNIPPTIQTVDGSAVSLNGRNFAKRSFKITGTGFPGQLQVRFGATGSKVVDTITIAPDATFSATIMAPVPGPVTLTLTETDANPKEVSINLEVDKTIIENFEHEQLRYATDEEFVTKNFLKFRPHGGIGRSFKLSIEAMSRTNLLTNFIDDATREANFPDIVYSFRSPDPKNTALEISLRGKDDTHIKFNRMSFSYVSAGDVYFSWSDGTNTVPIKKATTGLDKFTFATSNMAYILVTTTPTSSAYFVAGKFELDPV</sequence>
<dbReference type="EMBL" id="JBIUWZ010000031">
    <property type="protein sequence ID" value="MFJ2680252.1"/>
    <property type="molecule type" value="Genomic_DNA"/>
</dbReference>
<evidence type="ECO:0008006" key="3">
    <source>
        <dbReference type="Google" id="ProtNLM"/>
    </source>
</evidence>
<organism evidence="1 2">
    <name type="scientific">Pseudomonas sivasensis</name>
    <dbReference type="NCBI Taxonomy" id="1880678"/>
    <lineage>
        <taxon>Bacteria</taxon>
        <taxon>Pseudomonadati</taxon>
        <taxon>Pseudomonadota</taxon>
        <taxon>Gammaproteobacteria</taxon>
        <taxon>Pseudomonadales</taxon>
        <taxon>Pseudomonadaceae</taxon>
        <taxon>Pseudomonas</taxon>
    </lineage>
</organism>
<reference evidence="1 2" key="1">
    <citation type="submission" date="2024-10" db="EMBL/GenBank/DDBJ databases">
        <title>The Natural Products Discovery Center: Release of the First 8490 Sequenced Strains for Exploring Actinobacteria Biosynthetic Diversity.</title>
        <authorList>
            <person name="Kalkreuter E."/>
            <person name="Kautsar S.A."/>
            <person name="Yang D."/>
            <person name="Bader C.D."/>
            <person name="Teijaro C.N."/>
            <person name="Fluegel L."/>
            <person name="Davis C.M."/>
            <person name="Simpson J.R."/>
            <person name="Lauterbach L."/>
            <person name="Steele A.D."/>
            <person name="Gui C."/>
            <person name="Meng S."/>
            <person name="Li G."/>
            <person name="Viehrig K."/>
            <person name="Ye F."/>
            <person name="Su P."/>
            <person name="Kiefer A.F."/>
            <person name="Nichols A."/>
            <person name="Cepeda A.J."/>
            <person name="Yan W."/>
            <person name="Fan B."/>
            <person name="Jiang Y."/>
            <person name="Adhikari A."/>
            <person name="Zheng C.-J."/>
            <person name="Schuster L."/>
            <person name="Cowan T.M."/>
            <person name="Smanski M.J."/>
            <person name="Chevrette M.G."/>
            <person name="De Carvalho L.P.S."/>
            <person name="Shen B."/>
        </authorList>
    </citation>
    <scope>NUCLEOTIDE SEQUENCE [LARGE SCALE GENOMIC DNA]</scope>
    <source>
        <strain evidence="1 2">NPDC087581</strain>
    </source>
</reference>
<comment type="caution">
    <text evidence="1">The sequence shown here is derived from an EMBL/GenBank/DDBJ whole genome shotgun (WGS) entry which is preliminary data.</text>
</comment>
<keyword evidence="2" id="KW-1185">Reference proteome</keyword>
<dbReference type="RefSeq" id="WP_401382733.1">
    <property type="nucleotide sequence ID" value="NZ_JBIUWZ010000031.1"/>
</dbReference>
<gene>
    <name evidence="1" type="ORF">ACIOWJ_19455</name>
</gene>
<proteinExistence type="predicted"/>